<evidence type="ECO:0000313" key="1">
    <source>
        <dbReference type="EMBL" id="SOR63030.1"/>
    </source>
</evidence>
<proteinExistence type="predicted"/>
<dbReference type="Proteomes" id="UP000234460">
    <property type="component" value="Chromosome LMANV2"/>
</dbReference>
<name>A0AAQ1P278_LEPIR</name>
<comment type="caution">
    <text evidence="1">The sequence shown here is derived from an EMBL/GenBank/DDBJ whole genome shotgun (WGS) entry which is preliminary data.</text>
</comment>
<dbReference type="AlphaFoldDB" id="A0AAQ1P278"/>
<gene>
    <name evidence="1" type="ORF">LMANV2_60051</name>
</gene>
<reference evidence="1 2" key="1">
    <citation type="submission" date="2017-11" db="EMBL/GenBank/DDBJ databases">
        <authorList>
            <person name="Lechat P."/>
        </authorList>
    </citation>
    <scope>NUCLEOTIDE SEQUENCE [LARGE SCALE GENOMIC DNA]</scope>
    <source>
        <strain evidence="1">L495</strain>
    </source>
</reference>
<dbReference type="EMBL" id="OEJX01000056">
    <property type="protein sequence ID" value="SOR63030.1"/>
    <property type="molecule type" value="Genomic_DNA"/>
</dbReference>
<organism evidence="1 2">
    <name type="scientific">Leptospira interrogans serovar Manilae</name>
    <dbReference type="NCBI Taxonomy" id="214675"/>
    <lineage>
        <taxon>Bacteria</taxon>
        <taxon>Pseudomonadati</taxon>
        <taxon>Spirochaetota</taxon>
        <taxon>Spirochaetia</taxon>
        <taxon>Leptospirales</taxon>
        <taxon>Leptospiraceae</taxon>
        <taxon>Leptospira</taxon>
    </lineage>
</organism>
<accession>A0AAQ1P278</accession>
<sequence length="44" mass="5205">MVCPNFITQNFPGLVCKHLDWLFSYEQITIRDVIDTKNFIKSTQ</sequence>
<evidence type="ECO:0000313" key="2">
    <source>
        <dbReference type="Proteomes" id="UP000234460"/>
    </source>
</evidence>
<protein>
    <submittedName>
        <fullName evidence="1">Uncharacterized protein</fullName>
    </submittedName>
</protein>